<dbReference type="Proteomes" id="UP000501648">
    <property type="component" value="Chromosome"/>
</dbReference>
<proteinExistence type="predicted"/>
<evidence type="ECO:0000313" key="3">
    <source>
        <dbReference type="EMBL" id="QJP99112.1"/>
    </source>
</evidence>
<feature type="compositionally biased region" description="Basic and acidic residues" evidence="2">
    <location>
        <begin position="196"/>
        <end position="208"/>
    </location>
</feature>
<dbReference type="InterPro" id="IPR001623">
    <property type="entry name" value="DnaJ_domain"/>
</dbReference>
<dbReference type="SUPFAM" id="SSF46565">
    <property type="entry name" value="Chaperone J-domain"/>
    <property type="match status" value="1"/>
</dbReference>
<gene>
    <name evidence="3" type="ORF">C798_02360</name>
</gene>
<dbReference type="AlphaFoldDB" id="A0A6M3ZL65"/>
<evidence type="ECO:0000313" key="4">
    <source>
        <dbReference type="Proteomes" id="UP000501648"/>
    </source>
</evidence>
<evidence type="ECO:0000256" key="2">
    <source>
        <dbReference type="SAM" id="MobiDB-lite"/>
    </source>
</evidence>
<dbReference type="InterPro" id="IPR036869">
    <property type="entry name" value="J_dom_sf"/>
</dbReference>
<keyword evidence="1" id="KW-0175">Coiled coil</keyword>
<dbReference type="EMBL" id="CP008956">
    <property type="protein sequence ID" value="QJP99112.1"/>
    <property type="molecule type" value="Genomic_DNA"/>
</dbReference>
<dbReference type="Gene3D" id="1.10.287.110">
    <property type="entry name" value="DnaJ domain"/>
    <property type="match status" value="1"/>
</dbReference>
<feature type="coiled-coil region" evidence="1">
    <location>
        <begin position="277"/>
        <end position="304"/>
    </location>
</feature>
<protein>
    <submittedName>
        <fullName evidence="3">Molecular chaperone DnaJ</fullName>
    </submittedName>
</protein>
<name>A0A6M3ZL65_9BURK</name>
<sequence length="365" mass="42435">MKKPPQALSISDLDQEVALSHAQKRFNDLIKQIGKRRAGLLEWESAMADFQKKYVDQFLPLDQELQQLHRKLVQRLHEAWSEKGLTKGERAMLSEIIADMAHMLLGKTDDPELKLIYNQHSASDYDLEARSELDEVKQVIEEMLDIDLGDDLGEGSPEEIMQRMEAILEQKEREQMAAAQAREERRASRKKSPRQRAAEVKQETERKELSQSIREVYRKLASALHPDREPEASERQRKTLLMQQVNQAYEKNDLLKLLELQLELEHIDQHAINGISAERLKHYNQILKEQLGELDQEVFHVEQQFKQTYGLPPSARVSAKTIVRNLNKDMSLMREDGKELRSALASFADVQEIKVWLRLGRRRGF</sequence>
<dbReference type="RefSeq" id="WP_017455580.1">
    <property type="nucleotide sequence ID" value="NZ_CP008956.1"/>
</dbReference>
<feature type="region of interest" description="Disordered" evidence="2">
    <location>
        <begin position="172"/>
        <end position="208"/>
    </location>
</feature>
<feature type="compositionally biased region" description="Basic and acidic residues" evidence="2">
    <location>
        <begin position="172"/>
        <end position="186"/>
    </location>
</feature>
<accession>A0A6M3ZL65</accession>
<reference evidence="3 4" key="1">
    <citation type="journal article" date="2012" name="J. Bacteriol.">
        <title>Genome sequence of the pathogenic Herbaspirillum seropedicae strain Os34, isolated from rice roots.</title>
        <authorList>
            <person name="Ye W."/>
            <person name="Ye S."/>
            <person name="Liu J."/>
            <person name="Chang S."/>
            <person name="Chen M."/>
            <person name="Zhu B."/>
            <person name="Guo L."/>
            <person name="An Q."/>
        </authorList>
    </citation>
    <scope>NUCLEOTIDE SEQUENCE [LARGE SCALE GENOMIC DNA]</scope>
    <source>
        <strain evidence="3 4">Os34</strain>
    </source>
</reference>
<organism evidence="3 4">
    <name type="scientific">Herbaspirillum rubrisubalbicans Os34</name>
    <dbReference type="NCBI Taxonomy" id="1235827"/>
    <lineage>
        <taxon>Bacteria</taxon>
        <taxon>Pseudomonadati</taxon>
        <taxon>Pseudomonadota</taxon>
        <taxon>Betaproteobacteria</taxon>
        <taxon>Burkholderiales</taxon>
        <taxon>Oxalobacteraceae</taxon>
        <taxon>Herbaspirillum</taxon>
    </lineage>
</organism>
<dbReference type="CDD" id="cd06257">
    <property type="entry name" value="DnaJ"/>
    <property type="match status" value="1"/>
</dbReference>
<evidence type="ECO:0000256" key="1">
    <source>
        <dbReference type="SAM" id="Coils"/>
    </source>
</evidence>